<feature type="chain" id="PRO_5011560559" evidence="1">
    <location>
        <begin position="20"/>
        <end position="239"/>
    </location>
</feature>
<evidence type="ECO:0000313" key="4">
    <source>
        <dbReference type="Proteomes" id="UP000199400"/>
    </source>
</evidence>
<sequence length="239" mass="25088">MPLPHRPLLSRLLPVVALAFGGCIQLTGNGDVVVEDRALHGFDAVHNTTSLEVEIAFADEDAVRVVCDSNLVDDIETYVDVDVLWIDSRGVAKLRPRGDCRVEVEVKRLTTLENSGSGHVEVLGEATELTQVLLQGAGGLVVEALTAPAVEVRSTSSGDVRLGGQVADLSLDSSGSGAIFVRELAAEAVVVRSRGSSVIETSASELIDVQLTGSGVVHVWGEPGDSDIDQTGSGQVLFH</sequence>
<dbReference type="Pfam" id="PF10988">
    <property type="entry name" value="DUF2807"/>
    <property type="match status" value="1"/>
</dbReference>
<dbReference type="STRING" id="54.SAMN02745121_00252"/>
<name>A0A1I1ST83_9BACT</name>
<proteinExistence type="predicted"/>
<dbReference type="AlphaFoldDB" id="A0A1I1ST83"/>
<organism evidence="3 4">
    <name type="scientific">Nannocystis exedens</name>
    <dbReference type="NCBI Taxonomy" id="54"/>
    <lineage>
        <taxon>Bacteria</taxon>
        <taxon>Pseudomonadati</taxon>
        <taxon>Myxococcota</taxon>
        <taxon>Polyangia</taxon>
        <taxon>Nannocystales</taxon>
        <taxon>Nannocystaceae</taxon>
        <taxon>Nannocystis</taxon>
    </lineage>
</organism>
<evidence type="ECO:0000256" key="1">
    <source>
        <dbReference type="SAM" id="SignalP"/>
    </source>
</evidence>
<gene>
    <name evidence="3" type="ORF">SAMN02745121_00252</name>
</gene>
<protein>
    <submittedName>
        <fullName evidence="3">Putative auto-transporter adhesin, head GIN domain</fullName>
    </submittedName>
</protein>
<feature type="domain" description="Putative auto-transporter adhesin head GIN" evidence="2">
    <location>
        <begin position="42"/>
        <end position="223"/>
    </location>
</feature>
<dbReference type="Gene3D" id="2.160.20.120">
    <property type="match status" value="1"/>
</dbReference>
<evidence type="ECO:0000259" key="2">
    <source>
        <dbReference type="Pfam" id="PF10988"/>
    </source>
</evidence>
<dbReference type="InterPro" id="IPR021255">
    <property type="entry name" value="DUF2807"/>
</dbReference>
<feature type="signal peptide" evidence="1">
    <location>
        <begin position="1"/>
        <end position="19"/>
    </location>
</feature>
<dbReference type="Proteomes" id="UP000199400">
    <property type="component" value="Unassembled WGS sequence"/>
</dbReference>
<keyword evidence="4" id="KW-1185">Reference proteome</keyword>
<dbReference type="RefSeq" id="WP_170136493.1">
    <property type="nucleotide sequence ID" value="NZ_FOMX01000002.1"/>
</dbReference>
<evidence type="ECO:0000313" key="3">
    <source>
        <dbReference type="EMBL" id="SFD49647.1"/>
    </source>
</evidence>
<reference evidence="4" key="1">
    <citation type="submission" date="2016-10" db="EMBL/GenBank/DDBJ databases">
        <authorList>
            <person name="Varghese N."/>
            <person name="Submissions S."/>
        </authorList>
    </citation>
    <scope>NUCLEOTIDE SEQUENCE [LARGE SCALE GENOMIC DNA]</scope>
    <source>
        <strain evidence="4">ATCC 25963</strain>
    </source>
</reference>
<accession>A0A1I1ST83</accession>
<keyword evidence="1" id="KW-0732">Signal</keyword>
<dbReference type="EMBL" id="FOMX01000002">
    <property type="protein sequence ID" value="SFD49647.1"/>
    <property type="molecule type" value="Genomic_DNA"/>
</dbReference>
<dbReference type="PROSITE" id="PS51257">
    <property type="entry name" value="PROKAR_LIPOPROTEIN"/>
    <property type="match status" value="1"/>
</dbReference>